<evidence type="ECO:0000313" key="2">
    <source>
        <dbReference type="EMBL" id="TJY63841.1"/>
    </source>
</evidence>
<protein>
    <submittedName>
        <fullName evidence="2">Uncharacterized protein</fullName>
    </submittedName>
</protein>
<dbReference type="RefSeq" id="WP_136821833.1">
    <property type="nucleotide sequence ID" value="NZ_BMJX01000005.1"/>
</dbReference>
<keyword evidence="1" id="KW-1133">Transmembrane helix</keyword>
<keyword evidence="3" id="KW-1185">Reference proteome</keyword>
<name>A0A4U0GXC8_9SPHI</name>
<evidence type="ECO:0000256" key="1">
    <source>
        <dbReference type="SAM" id="Phobius"/>
    </source>
</evidence>
<dbReference type="AlphaFoldDB" id="A0A4U0GXC8"/>
<dbReference type="OrthoDB" id="9859678at2"/>
<gene>
    <name evidence="2" type="ORF">FAZ19_16380</name>
</gene>
<feature type="transmembrane region" description="Helical" evidence="1">
    <location>
        <begin position="6"/>
        <end position="27"/>
    </location>
</feature>
<reference evidence="2 3" key="1">
    <citation type="submission" date="2019-04" db="EMBL/GenBank/DDBJ databases">
        <title>Sphingobacterium olei sp. nov., isolated from oil-contaminated soil.</title>
        <authorList>
            <person name="Liu B."/>
        </authorList>
    </citation>
    <scope>NUCLEOTIDE SEQUENCE [LARGE SCALE GENOMIC DNA]</scope>
    <source>
        <strain evidence="2 3">Y3L14</strain>
    </source>
</reference>
<comment type="caution">
    <text evidence="2">The sequence shown here is derived from an EMBL/GenBank/DDBJ whole genome shotgun (WGS) entry which is preliminary data.</text>
</comment>
<organism evidence="2 3">
    <name type="scientific">Sphingobacterium alkalisoli</name>
    <dbReference type="NCBI Taxonomy" id="1874115"/>
    <lineage>
        <taxon>Bacteria</taxon>
        <taxon>Pseudomonadati</taxon>
        <taxon>Bacteroidota</taxon>
        <taxon>Sphingobacteriia</taxon>
        <taxon>Sphingobacteriales</taxon>
        <taxon>Sphingobacteriaceae</taxon>
        <taxon>Sphingobacterium</taxon>
    </lineage>
</organism>
<sequence length="99" mass="11492">MSKTKFTYILLSFGFFLMVTTCMYAVLEKSLYDTEYSENTNTQPSDDSDSERQADDDYYITNVLAPLEINFHFDRYFDSGDTKVTHIPIRLHCPPPNIS</sequence>
<evidence type="ECO:0000313" key="3">
    <source>
        <dbReference type="Proteomes" id="UP000309872"/>
    </source>
</evidence>
<accession>A0A4U0GXC8</accession>
<keyword evidence="1" id="KW-0812">Transmembrane</keyword>
<dbReference type="Proteomes" id="UP000309872">
    <property type="component" value="Unassembled WGS sequence"/>
</dbReference>
<dbReference type="EMBL" id="SUKA01000005">
    <property type="protein sequence ID" value="TJY63841.1"/>
    <property type="molecule type" value="Genomic_DNA"/>
</dbReference>
<proteinExistence type="predicted"/>
<keyword evidence="1" id="KW-0472">Membrane</keyword>